<name>A0ABC8M2S5_ERUVS</name>
<dbReference type="Gene3D" id="3.30.559.10">
    <property type="entry name" value="Chloramphenicol acetyltransferase-like domain"/>
    <property type="match status" value="2"/>
</dbReference>
<evidence type="ECO:0000313" key="2">
    <source>
        <dbReference type="EMBL" id="CAH8389886.1"/>
    </source>
</evidence>
<comment type="similarity">
    <text evidence="1">Belongs to the plant acyltransferase family.</text>
</comment>
<protein>
    <submittedName>
        <fullName evidence="2">Uncharacterized protein</fullName>
    </submittedName>
</protein>
<reference evidence="2 3" key="1">
    <citation type="submission" date="2022-03" db="EMBL/GenBank/DDBJ databases">
        <authorList>
            <person name="Macdonald S."/>
            <person name="Ahmed S."/>
            <person name="Newling K."/>
        </authorList>
    </citation>
    <scope>NUCLEOTIDE SEQUENCE [LARGE SCALE GENOMIC DNA]</scope>
</reference>
<dbReference type="Proteomes" id="UP001642260">
    <property type="component" value="Unassembled WGS sequence"/>
</dbReference>
<dbReference type="PANTHER" id="PTHR31147:SF35">
    <property type="entry name" value="(RAPE) HYPOTHETICAL PROTEIN"/>
    <property type="match status" value="1"/>
</dbReference>
<evidence type="ECO:0000256" key="1">
    <source>
        <dbReference type="ARBA" id="ARBA00009861"/>
    </source>
</evidence>
<dbReference type="EMBL" id="CAKOAT010861820">
    <property type="protein sequence ID" value="CAH8389886.1"/>
    <property type="molecule type" value="Genomic_DNA"/>
</dbReference>
<dbReference type="InterPro" id="IPR023213">
    <property type="entry name" value="CAT-like_dom_sf"/>
</dbReference>
<evidence type="ECO:0000313" key="3">
    <source>
        <dbReference type="Proteomes" id="UP001642260"/>
    </source>
</evidence>
<comment type="caution">
    <text evidence="2">The sequence shown here is derived from an EMBL/GenBank/DDBJ whole genome shotgun (WGS) entry which is preliminary data.</text>
</comment>
<keyword evidence="3" id="KW-1185">Reference proteome</keyword>
<dbReference type="InterPro" id="IPR050898">
    <property type="entry name" value="Plant_acyltransferase"/>
</dbReference>
<proteinExistence type="inferred from homology"/>
<dbReference type="PANTHER" id="PTHR31147">
    <property type="entry name" value="ACYL TRANSFERASE 4"/>
    <property type="match status" value="1"/>
</dbReference>
<sequence>MPIQKSSSIPLMVKKNPTEMVKPSKHIPSHTLSLSTLDNAPYNEVIYKLCYVFKARNVGYDDTQPEYLVKEALSVLLGYYYPLSGTLKRRDTDRKLQLSCGGDGGGVAFTVATANVELSSLKYLDNIDSDIALKFLPEIQVDKDGYPPFALQVTKFVCGGFILGIALPHSMCDGYGEGHIMCALTELACGKKMPTVTPVWERDRLVGRPKENDQIPFVPGEDTAASPYLPTDDWVTEKINIRAEGIRRLKEAALKECDFANEAITTFEVIGAYLWKSRVKALSLDRDGITSLGLAVGIRNVVNPPLPDGYYGNAYIDIYVSLTVTEVEKFTISDIVKLLKQAKKKAQDKDYLQEELANTESIISMNLTVKGRFCLTDWRNIGIFGSMDFGWGEPVNIVPVVPPEIAKIVSMFMPASRLEPPMVGGVQVMITLPRAAMVKFKEEMNALN</sequence>
<dbReference type="AlphaFoldDB" id="A0ABC8M2S5"/>
<gene>
    <name evidence="2" type="ORF">ERUC_LOCUS42369</name>
</gene>
<accession>A0ABC8M2S5</accession>
<dbReference type="Pfam" id="PF02458">
    <property type="entry name" value="Transferase"/>
    <property type="match status" value="1"/>
</dbReference>
<organism evidence="2 3">
    <name type="scientific">Eruca vesicaria subsp. sativa</name>
    <name type="common">Garden rocket</name>
    <name type="synonym">Eruca sativa</name>
    <dbReference type="NCBI Taxonomy" id="29727"/>
    <lineage>
        <taxon>Eukaryota</taxon>
        <taxon>Viridiplantae</taxon>
        <taxon>Streptophyta</taxon>
        <taxon>Embryophyta</taxon>
        <taxon>Tracheophyta</taxon>
        <taxon>Spermatophyta</taxon>
        <taxon>Magnoliopsida</taxon>
        <taxon>eudicotyledons</taxon>
        <taxon>Gunneridae</taxon>
        <taxon>Pentapetalae</taxon>
        <taxon>rosids</taxon>
        <taxon>malvids</taxon>
        <taxon>Brassicales</taxon>
        <taxon>Brassicaceae</taxon>
        <taxon>Brassiceae</taxon>
        <taxon>Eruca</taxon>
    </lineage>
</organism>